<keyword evidence="2" id="KW-1185">Reference proteome</keyword>
<evidence type="ECO:0000313" key="2">
    <source>
        <dbReference type="Proteomes" id="UP000472277"/>
    </source>
</evidence>
<dbReference type="AlphaFoldDB" id="A0A673VMW2"/>
<accession>A0A673VMW2</accession>
<name>A0A673VMW2_SALTR</name>
<evidence type="ECO:0000313" key="1">
    <source>
        <dbReference type="Ensembl" id="ENSSTUP00000000970.1"/>
    </source>
</evidence>
<dbReference type="Ensembl" id="ENSSTUT00000001065.1">
    <property type="protein sequence ID" value="ENSSTUP00000000970.1"/>
    <property type="gene ID" value="ENSSTUG00000000526.1"/>
</dbReference>
<dbReference type="OMA" id="CDTRFSA"/>
<dbReference type="Proteomes" id="UP000472277">
    <property type="component" value="Chromosome 3"/>
</dbReference>
<reference evidence="1" key="1">
    <citation type="submission" date="2025-08" db="UniProtKB">
        <authorList>
            <consortium name="Ensembl"/>
        </authorList>
    </citation>
    <scope>IDENTIFICATION</scope>
</reference>
<proteinExistence type="predicted"/>
<organism evidence="1 2">
    <name type="scientific">Salmo trutta</name>
    <name type="common">Brown trout</name>
    <dbReference type="NCBI Taxonomy" id="8032"/>
    <lineage>
        <taxon>Eukaryota</taxon>
        <taxon>Metazoa</taxon>
        <taxon>Chordata</taxon>
        <taxon>Craniata</taxon>
        <taxon>Vertebrata</taxon>
        <taxon>Euteleostomi</taxon>
        <taxon>Actinopterygii</taxon>
        <taxon>Neopterygii</taxon>
        <taxon>Teleostei</taxon>
        <taxon>Protacanthopterygii</taxon>
        <taxon>Salmoniformes</taxon>
        <taxon>Salmonidae</taxon>
        <taxon>Salmoninae</taxon>
        <taxon>Salmo</taxon>
    </lineage>
</organism>
<protein>
    <submittedName>
        <fullName evidence="1">Uncharacterized protein</fullName>
    </submittedName>
</protein>
<sequence>ISSTLIIMSEVPDFGGFPPSTAVSVSWITGCFSRSKAFFLTSNSKFSLGLSVYLRRLFAPTSGSRAASRGKRVPCDTRFSAISKSFTFSGKLGE</sequence>
<dbReference type="InParanoid" id="A0A673VMW2"/>
<reference evidence="1" key="2">
    <citation type="submission" date="2025-09" db="UniProtKB">
        <authorList>
            <consortium name="Ensembl"/>
        </authorList>
    </citation>
    <scope>IDENTIFICATION</scope>
</reference>
<dbReference type="GeneTree" id="ENSGT01150000288229"/>